<organism evidence="1 2">
    <name type="scientific">Pseudomonas graminis</name>
    <dbReference type="NCBI Taxonomy" id="158627"/>
    <lineage>
        <taxon>Bacteria</taxon>
        <taxon>Pseudomonadati</taxon>
        <taxon>Pseudomonadota</taxon>
        <taxon>Gammaproteobacteria</taxon>
        <taxon>Pseudomonadales</taxon>
        <taxon>Pseudomonadaceae</taxon>
        <taxon>Pseudomonas</taxon>
    </lineage>
</organism>
<evidence type="ECO:0000313" key="1">
    <source>
        <dbReference type="EMBL" id="OCX11335.1"/>
    </source>
</evidence>
<evidence type="ECO:0000313" key="2">
    <source>
        <dbReference type="Proteomes" id="UP000095143"/>
    </source>
</evidence>
<dbReference type="Proteomes" id="UP000095143">
    <property type="component" value="Unassembled WGS sequence"/>
</dbReference>
<accession>A0A1C2D9E1</accession>
<gene>
    <name evidence="1" type="ORF">BBI10_24405</name>
</gene>
<dbReference type="RefSeq" id="WP_065992502.1">
    <property type="nucleotide sequence ID" value="NZ_MDEN01000069.1"/>
</dbReference>
<dbReference type="OrthoDB" id="6865402at2"/>
<comment type="caution">
    <text evidence="1">The sequence shown here is derived from an EMBL/GenBank/DDBJ whole genome shotgun (WGS) entry which is preliminary data.</text>
</comment>
<protein>
    <submittedName>
        <fullName evidence="1">Uncharacterized protein</fullName>
    </submittedName>
</protein>
<reference evidence="1 2" key="1">
    <citation type="submission" date="2016-08" db="EMBL/GenBank/DDBJ databases">
        <title>Whole genome sequence of Pseudomonas graminis strain UASWS1507, a potential biological control agent for agriculture.</title>
        <authorList>
            <person name="Crovadore J."/>
            <person name="Calmin G."/>
            <person name="Chablais R."/>
            <person name="Cochard B."/>
            <person name="Lefort F."/>
        </authorList>
    </citation>
    <scope>NUCLEOTIDE SEQUENCE [LARGE SCALE GENOMIC DNA]</scope>
    <source>
        <strain evidence="1 2">UASWS1507</strain>
    </source>
</reference>
<name>A0A1C2D9E1_9PSED</name>
<dbReference type="AlphaFoldDB" id="A0A1C2D9E1"/>
<proteinExistence type="predicted"/>
<sequence length="206" mass="23343">MELHHLMQHVALAPARISVQLKQGDESPGSLDVSQGPVAVEDEQPWLTEPNMKNITSMADYLSLKRIDAAISLELANLAYTSFKNELYNLRPELASKNFSFGFDSSGNIQILDPQESLSTEERIWLTEQLKHRGIEDHLVDHSSAMLALAKYDKTGFNARYKLEAADIARIVDYGKILESDDMEQTWKKQISERAEKRTPFISVHI</sequence>
<dbReference type="EMBL" id="MDEN01000069">
    <property type="protein sequence ID" value="OCX11335.1"/>
    <property type="molecule type" value="Genomic_DNA"/>
</dbReference>